<sequence length="171" mass="19779">MNWNNIEIHFSQVVLKPFTSLDADEVFQHITPTLTRYMAWDPPQSRQEFDEIWHKWLENIKDGNELIFVVRNIANHDFLGLAGLHQIQTETPELGIWIREDRHKSGFGKDAVTSMVHWASVNLSFKNFIYPVAVENYASRHIAESLGGVISEYKKKPKYDSVTYAIPPHTA</sequence>
<dbReference type="InterPro" id="IPR016181">
    <property type="entry name" value="Acyl_CoA_acyltransferase"/>
</dbReference>
<dbReference type="InterPro" id="IPR051908">
    <property type="entry name" value="Ribosomal_N-acetyltransferase"/>
</dbReference>
<comment type="caution">
    <text evidence="1">The sequence shown here is derived from an EMBL/GenBank/DDBJ whole genome shotgun (WGS) entry which is preliminary data.</text>
</comment>
<dbReference type="GO" id="GO:0005737">
    <property type="term" value="C:cytoplasm"/>
    <property type="evidence" value="ECO:0007669"/>
    <property type="project" value="TreeGrafter"/>
</dbReference>
<protein>
    <submittedName>
        <fullName evidence="1">GNAT family N-acetyltransferase</fullName>
    </submittedName>
</protein>
<dbReference type="PANTHER" id="PTHR43441">
    <property type="entry name" value="RIBOSOMAL-PROTEIN-SERINE ACETYLTRANSFERASE"/>
    <property type="match status" value="1"/>
</dbReference>
<evidence type="ECO:0000313" key="1">
    <source>
        <dbReference type="EMBL" id="MCF0265935.1"/>
    </source>
</evidence>
<dbReference type="Pfam" id="PF13302">
    <property type="entry name" value="Acetyltransf_3"/>
    <property type="match status" value="1"/>
</dbReference>
<accession>A0A6A1RS44</accession>
<evidence type="ECO:0000313" key="2">
    <source>
        <dbReference type="Proteomes" id="UP000887320"/>
    </source>
</evidence>
<dbReference type="SUPFAM" id="SSF55729">
    <property type="entry name" value="Acyl-CoA N-acyltransferases (Nat)"/>
    <property type="match status" value="1"/>
</dbReference>
<name>A0A6A1RS44_ACIGI</name>
<dbReference type="GO" id="GO:0008999">
    <property type="term" value="F:protein-N-terminal-alanine acetyltransferase activity"/>
    <property type="evidence" value="ECO:0007669"/>
    <property type="project" value="TreeGrafter"/>
</dbReference>
<reference evidence="1" key="1">
    <citation type="submission" date="2021-07" db="EMBL/GenBank/DDBJ databases">
        <authorList>
            <person name="Fernandez M."/>
            <person name="Pereira P."/>
            <person name="Torres Tejerizo G.A."/>
            <person name="Gonzalez P."/>
            <person name="Agostini E."/>
        </authorList>
    </citation>
    <scope>NUCLEOTIDE SEQUENCE</scope>
    <source>
        <strain evidence="1">SFC 500-1A</strain>
    </source>
</reference>
<gene>
    <name evidence="1" type="ORF">KW868_15925</name>
</gene>
<dbReference type="GO" id="GO:1990189">
    <property type="term" value="F:protein N-terminal-serine acetyltransferase activity"/>
    <property type="evidence" value="ECO:0007669"/>
    <property type="project" value="TreeGrafter"/>
</dbReference>
<dbReference type="Proteomes" id="UP000887320">
    <property type="component" value="Unassembled WGS sequence"/>
</dbReference>
<dbReference type="PANTHER" id="PTHR43441:SF10">
    <property type="entry name" value="ACETYLTRANSFERASE"/>
    <property type="match status" value="1"/>
</dbReference>
<dbReference type="Gene3D" id="3.40.630.30">
    <property type="match status" value="1"/>
</dbReference>
<proteinExistence type="predicted"/>
<dbReference type="EMBL" id="JAHWXT010000006">
    <property type="protein sequence ID" value="MCF0265935.1"/>
    <property type="molecule type" value="Genomic_DNA"/>
</dbReference>
<dbReference type="PROSITE" id="PS51186">
    <property type="entry name" value="GNAT"/>
    <property type="match status" value="1"/>
</dbReference>
<dbReference type="AlphaFoldDB" id="A0A6A1RS44"/>
<dbReference type="RefSeq" id="WP_004721049.1">
    <property type="nucleotide sequence ID" value="NZ_BBRY01000002.1"/>
</dbReference>
<dbReference type="InterPro" id="IPR000182">
    <property type="entry name" value="GNAT_dom"/>
</dbReference>
<organism evidence="1 2">
    <name type="scientific">Acinetobacter guillouiae</name>
    <name type="common">Acinetobacter genomosp. 11</name>
    <dbReference type="NCBI Taxonomy" id="106649"/>
    <lineage>
        <taxon>Bacteria</taxon>
        <taxon>Pseudomonadati</taxon>
        <taxon>Pseudomonadota</taxon>
        <taxon>Gammaproteobacteria</taxon>
        <taxon>Moraxellales</taxon>
        <taxon>Moraxellaceae</taxon>
        <taxon>Acinetobacter</taxon>
    </lineage>
</organism>